<reference evidence="2" key="1">
    <citation type="submission" date="2017-09" db="EMBL/GenBank/DDBJ databases">
        <title>Depth-based differentiation of microbial function through sediment-hosted aquifers and enrichment of novel symbionts in the deep terrestrial subsurface.</title>
        <authorList>
            <person name="Probst A.J."/>
            <person name="Ladd B."/>
            <person name="Jarett J.K."/>
            <person name="Geller-Mcgrath D.E."/>
            <person name="Sieber C.M.K."/>
            <person name="Emerson J.B."/>
            <person name="Anantharaman K."/>
            <person name="Thomas B.C."/>
            <person name="Malmstrom R."/>
            <person name="Stieglmeier M."/>
            <person name="Klingl A."/>
            <person name="Woyke T."/>
            <person name="Ryan C.M."/>
            <person name="Banfield J.F."/>
        </authorList>
    </citation>
    <scope>NUCLEOTIDE SEQUENCE [LARGE SCALE GENOMIC DNA]</scope>
</reference>
<evidence type="ECO:0008006" key="3">
    <source>
        <dbReference type="Google" id="ProtNLM"/>
    </source>
</evidence>
<sequence>MIKILYDVYNELGFGYQEKYYYRAIKRKLVAFGFAVKEQLHTKIIVEGKIIGRYFLDFLINDKNNSVVLELKVADQVYPQHIRQVLGYLKANNLKLGIIGVYTTQGVKIKRVIN</sequence>
<dbReference type="InterPro" id="IPR026350">
    <property type="entry name" value="GxxExxY"/>
</dbReference>
<dbReference type="NCBIfam" id="TIGR04256">
    <property type="entry name" value="GxxExxY"/>
    <property type="match status" value="1"/>
</dbReference>
<dbReference type="Pfam" id="PF13366">
    <property type="entry name" value="PDDEXK_3"/>
    <property type="match status" value="1"/>
</dbReference>
<protein>
    <recommendedName>
        <fullName evidence="3">GxxExxY protein</fullName>
    </recommendedName>
</protein>
<organism evidence="1 2">
    <name type="scientific">Candidatus Doudnabacteria bacterium CG10_big_fil_rev_8_21_14_0_10_42_18</name>
    <dbReference type="NCBI Taxonomy" id="1974552"/>
    <lineage>
        <taxon>Bacteria</taxon>
        <taxon>Candidatus Doudnaibacteriota</taxon>
    </lineage>
</organism>
<evidence type="ECO:0000313" key="1">
    <source>
        <dbReference type="EMBL" id="PIR96507.1"/>
    </source>
</evidence>
<dbReference type="Proteomes" id="UP000230922">
    <property type="component" value="Unassembled WGS sequence"/>
</dbReference>
<evidence type="ECO:0000313" key="2">
    <source>
        <dbReference type="Proteomes" id="UP000230922"/>
    </source>
</evidence>
<dbReference type="EMBL" id="PFAK01000011">
    <property type="protein sequence ID" value="PIR96507.1"/>
    <property type="molecule type" value="Genomic_DNA"/>
</dbReference>
<dbReference type="AlphaFoldDB" id="A0A2H0VBL5"/>
<comment type="caution">
    <text evidence="1">The sequence shown here is derived from an EMBL/GenBank/DDBJ whole genome shotgun (WGS) entry which is preliminary data.</text>
</comment>
<name>A0A2H0VBL5_9BACT</name>
<accession>A0A2H0VBL5</accession>
<proteinExistence type="predicted"/>
<gene>
    <name evidence="1" type="ORF">COT92_00785</name>
</gene>